<dbReference type="SMART" id="SM00028">
    <property type="entry name" value="TPR"/>
    <property type="match status" value="4"/>
</dbReference>
<dbReference type="InterPro" id="IPR019734">
    <property type="entry name" value="TPR_rpt"/>
</dbReference>
<dbReference type="InterPro" id="IPR001173">
    <property type="entry name" value="Glyco_trans_2-like"/>
</dbReference>
<dbReference type="CDD" id="cd02511">
    <property type="entry name" value="Beta4Glucosyltransferase"/>
    <property type="match status" value="1"/>
</dbReference>
<feature type="domain" description="Glycosyltransferase 2-like" evidence="2">
    <location>
        <begin position="7"/>
        <end position="142"/>
    </location>
</feature>
<feature type="repeat" description="TPR" evidence="1">
    <location>
        <begin position="274"/>
        <end position="307"/>
    </location>
</feature>
<sequence>MTEPLLSVQLIVRNEELLLPFCLESVKGIADEIVVVDTGSTDRTVEIALSYGARVYAVPWSDDFAYARNVGLERTEAAWILCLDADEVLAAGADRLRDTLRNASAEAFWVTIDNVLGRLPEARLQHRIVRLFRNRPEYRFRQRLHEQILPAILERTEPDTVAPSSLRLTHLGYFHEIKDPSVKQARNERILSLMLAESPDDPFALYNWGVAKAQGGDQEQALQAMLTAKMLAPAAVAYRPGLVRDIARLLLAQDQPNEAASLLVEESGNYPDYPDLHYLLGEAYQSQGLLPEALQALRQAAACPPDPALYPVEAGCSTFRAQTAIGDVLTKLGQLEEAKSAYEQALTSHAAYKPAILGWGASMEALGIPGADIADRILQLVRVLPGGLLLFAEAMLHIGLYRELLDAFDDPALPPQEPALEPLLARAELQLGQYDQAIARLQLLLANEQAGSTAETVRLLALAAWSGGSAVKEEWLWMLSRDERRQLLNMERRLWQRPQPAAAEHPEVVRSWIDHAVQAGLLDVAKRMAGSDETLRPFVARCLYRAGYIHLASGLLLILLEEGRLDGQSAADLAEILYDRGHYSEAAPLFEQALPEASDRARVGAALCYLHNARSVLHDALCQHPDSPLLRGDLHKTAASIDLLGKLDWHTPWTPAQRRNADVRTPDFLVHDRER</sequence>
<proteinExistence type="predicted"/>
<evidence type="ECO:0000259" key="2">
    <source>
        <dbReference type="Pfam" id="PF00535"/>
    </source>
</evidence>
<dbReference type="PROSITE" id="PS50005">
    <property type="entry name" value="TPR"/>
    <property type="match status" value="1"/>
</dbReference>
<dbReference type="SUPFAM" id="SSF53448">
    <property type="entry name" value="Nucleotide-diphospho-sugar transferases"/>
    <property type="match status" value="1"/>
</dbReference>
<gene>
    <name evidence="3" type="ORF">ACFOZ8_11565</name>
</gene>
<dbReference type="Pfam" id="PF13432">
    <property type="entry name" value="TPR_16"/>
    <property type="match status" value="2"/>
</dbReference>
<dbReference type="Gene3D" id="3.90.550.10">
    <property type="entry name" value="Spore Coat Polysaccharide Biosynthesis Protein SpsA, Chain A"/>
    <property type="match status" value="1"/>
</dbReference>
<protein>
    <submittedName>
        <fullName evidence="3">Glycosyltransferase</fullName>
        <ecNumber evidence="3">2.4.-.-</ecNumber>
    </submittedName>
</protein>
<dbReference type="Pfam" id="PF13181">
    <property type="entry name" value="TPR_8"/>
    <property type="match status" value="1"/>
</dbReference>
<keyword evidence="3" id="KW-0328">Glycosyltransferase</keyword>
<dbReference type="PANTHER" id="PTHR43630">
    <property type="entry name" value="POLY-BETA-1,6-N-ACETYL-D-GLUCOSAMINE SYNTHASE"/>
    <property type="match status" value="1"/>
</dbReference>
<dbReference type="InterPro" id="IPR029044">
    <property type="entry name" value="Nucleotide-diphossugar_trans"/>
</dbReference>
<name>A0ABV8K2K5_9BACL</name>
<dbReference type="EC" id="2.4.-.-" evidence="3"/>
<dbReference type="Pfam" id="PF00535">
    <property type="entry name" value="Glycos_transf_2"/>
    <property type="match status" value="1"/>
</dbReference>
<keyword evidence="4" id="KW-1185">Reference proteome</keyword>
<keyword evidence="1" id="KW-0802">TPR repeat</keyword>
<comment type="caution">
    <text evidence="3">The sequence shown here is derived from an EMBL/GenBank/DDBJ whole genome shotgun (WGS) entry which is preliminary data.</text>
</comment>
<evidence type="ECO:0000313" key="3">
    <source>
        <dbReference type="EMBL" id="MFC4100283.1"/>
    </source>
</evidence>
<dbReference type="Gene3D" id="1.25.40.10">
    <property type="entry name" value="Tetratricopeptide repeat domain"/>
    <property type="match status" value="2"/>
</dbReference>
<dbReference type="GO" id="GO:0016757">
    <property type="term" value="F:glycosyltransferase activity"/>
    <property type="evidence" value="ECO:0007669"/>
    <property type="project" value="UniProtKB-KW"/>
</dbReference>
<dbReference type="RefSeq" id="WP_377718955.1">
    <property type="nucleotide sequence ID" value="NZ_JBHSAM010000023.1"/>
</dbReference>
<organism evidence="3 4">
    <name type="scientific">Paenibacillus xanthanilyticus</name>
    <dbReference type="NCBI Taxonomy" id="1783531"/>
    <lineage>
        <taxon>Bacteria</taxon>
        <taxon>Bacillati</taxon>
        <taxon>Bacillota</taxon>
        <taxon>Bacilli</taxon>
        <taxon>Bacillales</taxon>
        <taxon>Paenibacillaceae</taxon>
        <taxon>Paenibacillus</taxon>
    </lineage>
</organism>
<dbReference type="Proteomes" id="UP001595715">
    <property type="component" value="Unassembled WGS sequence"/>
</dbReference>
<dbReference type="InterPro" id="IPR011990">
    <property type="entry name" value="TPR-like_helical_dom_sf"/>
</dbReference>
<accession>A0ABV8K2K5</accession>
<dbReference type="SUPFAM" id="SSF48452">
    <property type="entry name" value="TPR-like"/>
    <property type="match status" value="2"/>
</dbReference>
<reference evidence="4" key="1">
    <citation type="journal article" date="2019" name="Int. J. Syst. Evol. Microbiol.">
        <title>The Global Catalogue of Microorganisms (GCM) 10K type strain sequencing project: providing services to taxonomists for standard genome sequencing and annotation.</title>
        <authorList>
            <consortium name="The Broad Institute Genomics Platform"/>
            <consortium name="The Broad Institute Genome Sequencing Center for Infectious Disease"/>
            <person name="Wu L."/>
            <person name="Ma J."/>
        </authorList>
    </citation>
    <scope>NUCLEOTIDE SEQUENCE [LARGE SCALE GENOMIC DNA]</scope>
    <source>
        <strain evidence="4">IBRC-M 10987</strain>
    </source>
</reference>
<dbReference type="Pfam" id="PF13374">
    <property type="entry name" value="TPR_10"/>
    <property type="match status" value="1"/>
</dbReference>
<dbReference type="PANTHER" id="PTHR43630:SF2">
    <property type="entry name" value="GLYCOSYLTRANSFERASE"/>
    <property type="match status" value="1"/>
</dbReference>
<evidence type="ECO:0000313" key="4">
    <source>
        <dbReference type="Proteomes" id="UP001595715"/>
    </source>
</evidence>
<dbReference type="EMBL" id="JBHSAM010000023">
    <property type="protein sequence ID" value="MFC4100283.1"/>
    <property type="molecule type" value="Genomic_DNA"/>
</dbReference>
<keyword evidence="3" id="KW-0808">Transferase</keyword>
<evidence type="ECO:0000256" key="1">
    <source>
        <dbReference type="PROSITE-ProRule" id="PRU00339"/>
    </source>
</evidence>